<reference evidence="2 3" key="1">
    <citation type="submission" date="2018-07" db="EMBL/GenBank/DDBJ databases">
        <title>Genomic Encyclopedia of Type Strains, Phase III (KMG-III): the genomes of soil and plant-associated and newly described type strains.</title>
        <authorList>
            <person name="Whitman W."/>
        </authorList>
    </citation>
    <scope>NUCLEOTIDE SEQUENCE [LARGE SCALE GENOMIC DNA]</scope>
    <source>
        <strain evidence="2 3">CECT 7946</strain>
    </source>
</reference>
<comment type="caution">
    <text evidence="2">The sequence shown here is derived from an EMBL/GenBank/DDBJ whole genome shotgun (WGS) entry which is preliminary data.</text>
</comment>
<gene>
    <name evidence="2" type="ORF">DFQ10_10913</name>
</gene>
<proteinExistence type="predicted"/>
<evidence type="ECO:0000256" key="1">
    <source>
        <dbReference type="SAM" id="SignalP"/>
    </source>
</evidence>
<name>A0A3D9H0Q6_9FLAO</name>
<dbReference type="Pfam" id="PF20230">
    <property type="entry name" value="DUF6588"/>
    <property type="match status" value="1"/>
</dbReference>
<dbReference type="OrthoDB" id="9775382at2"/>
<accession>A0A3D9H0Q6</accession>
<organism evidence="2 3">
    <name type="scientific">Winogradskyella eximia</name>
    <dbReference type="NCBI Taxonomy" id="262006"/>
    <lineage>
        <taxon>Bacteria</taxon>
        <taxon>Pseudomonadati</taxon>
        <taxon>Bacteroidota</taxon>
        <taxon>Flavobacteriia</taxon>
        <taxon>Flavobacteriales</taxon>
        <taxon>Flavobacteriaceae</taxon>
        <taxon>Winogradskyella</taxon>
    </lineage>
</organism>
<dbReference type="EMBL" id="QRDV01000009">
    <property type="protein sequence ID" value="RED42118.1"/>
    <property type="molecule type" value="Genomic_DNA"/>
</dbReference>
<keyword evidence="1" id="KW-0732">Signal</keyword>
<sequence length="350" mass="38328">MKNLIASILLIVSFQFAKAQDLETILLAADDASLLSQNYLKPAMEGLMYSMNGSWATTAKVHKKFGFDLTIGVNASLVPDKAKAFAFVPSDYSYLTLANNETELQTVMSEDDSEVMVNVKIPNENGNGTYRVVSFTMPGGITEDLPVNAVPAPVVQIGFGLPFKTDIKARFVPTQRYDDVEAKLLGFGLQHDLTQYLGIIDKSPLSVSVLGAFTNMSVTYDMDDQDASDNVQVINGEAEFKMNTWTVQALASLDFKFLTIYGSAGYNSGKTTAKMKGDYILTYDIEDENGNPAGLPEDVNITDPVNLDFEANGMRATLGMRLNLSIFKIFADYTFQNYNTATVGIAFSVR</sequence>
<feature type="signal peptide" evidence="1">
    <location>
        <begin position="1"/>
        <end position="19"/>
    </location>
</feature>
<feature type="chain" id="PRO_5017705558" description="Outer membrane protein with beta-barrel domain" evidence="1">
    <location>
        <begin position="20"/>
        <end position="350"/>
    </location>
</feature>
<dbReference type="InterPro" id="IPR046495">
    <property type="entry name" value="DUF6588"/>
</dbReference>
<evidence type="ECO:0000313" key="2">
    <source>
        <dbReference type="EMBL" id="RED42118.1"/>
    </source>
</evidence>
<evidence type="ECO:0000313" key="3">
    <source>
        <dbReference type="Proteomes" id="UP000256980"/>
    </source>
</evidence>
<dbReference type="RefSeq" id="WP_115818482.1">
    <property type="nucleotide sequence ID" value="NZ_CANKZP010000009.1"/>
</dbReference>
<dbReference type="AlphaFoldDB" id="A0A3D9H0Q6"/>
<protein>
    <recommendedName>
        <fullName evidence="4">Outer membrane protein with beta-barrel domain</fullName>
    </recommendedName>
</protein>
<dbReference type="Proteomes" id="UP000256980">
    <property type="component" value="Unassembled WGS sequence"/>
</dbReference>
<evidence type="ECO:0008006" key="4">
    <source>
        <dbReference type="Google" id="ProtNLM"/>
    </source>
</evidence>
<keyword evidence="3" id="KW-1185">Reference proteome</keyword>